<dbReference type="SMART" id="SM00983">
    <property type="entry name" value="TPK_B1_binding"/>
    <property type="match status" value="1"/>
</dbReference>
<dbReference type="Pfam" id="PF04265">
    <property type="entry name" value="TPK_B1_binding"/>
    <property type="match status" value="1"/>
</dbReference>
<dbReference type="PANTHER" id="PTHR13622:SF8">
    <property type="entry name" value="THIAMIN PYROPHOSPHOKINASE 1"/>
    <property type="match status" value="1"/>
</dbReference>
<reference evidence="9 10" key="1">
    <citation type="submission" date="2024-04" db="EMBL/GenBank/DDBJ databases">
        <title>Tritrichomonas musculus Genome.</title>
        <authorList>
            <person name="Alves-Ferreira E."/>
            <person name="Grigg M."/>
            <person name="Lorenzi H."/>
            <person name="Galac M."/>
        </authorList>
    </citation>
    <scope>NUCLEOTIDE SEQUENCE [LARGE SCALE GENOMIC DNA]</scope>
    <source>
        <strain evidence="9 10">EAF2021</strain>
    </source>
</reference>
<dbReference type="PANTHER" id="PTHR13622">
    <property type="entry name" value="THIAMIN PYROPHOSPHOKINASE"/>
    <property type="match status" value="1"/>
</dbReference>
<dbReference type="CDD" id="cd07995">
    <property type="entry name" value="TPK"/>
    <property type="match status" value="1"/>
</dbReference>
<dbReference type="EC" id="2.7.6.2" evidence="7"/>
<evidence type="ECO:0000256" key="3">
    <source>
        <dbReference type="ARBA" id="ARBA00022679"/>
    </source>
</evidence>
<name>A0ABR2HBH4_9EUKA</name>
<protein>
    <recommendedName>
        <fullName evidence="7">Thiamine pyrophosphokinase</fullName>
        <ecNumber evidence="7">2.7.6.2</ecNumber>
    </recommendedName>
</protein>
<keyword evidence="4 7" id="KW-0547">Nucleotide-binding</keyword>
<comment type="catalytic activity">
    <reaction evidence="7">
        <text>thiamine + ATP = thiamine diphosphate + AMP + H(+)</text>
        <dbReference type="Rhea" id="RHEA:11576"/>
        <dbReference type="ChEBI" id="CHEBI:15378"/>
        <dbReference type="ChEBI" id="CHEBI:18385"/>
        <dbReference type="ChEBI" id="CHEBI:30616"/>
        <dbReference type="ChEBI" id="CHEBI:58937"/>
        <dbReference type="ChEBI" id="CHEBI:456215"/>
    </reaction>
</comment>
<dbReference type="NCBIfam" id="TIGR01378">
    <property type="entry name" value="thi_PPkinase"/>
    <property type="match status" value="1"/>
</dbReference>
<feature type="domain" description="Thiamin pyrophosphokinase thiamin-binding" evidence="8">
    <location>
        <begin position="157"/>
        <end position="221"/>
    </location>
</feature>
<evidence type="ECO:0000256" key="7">
    <source>
        <dbReference type="PIRNR" id="PIRNR031057"/>
    </source>
</evidence>
<dbReference type="InterPro" id="IPR007371">
    <property type="entry name" value="TPK_catalytic"/>
</dbReference>
<dbReference type="PIRSF" id="PIRSF031057">
    <property type="entry name" value="Thiamin_pyrophosphokinase"/>
    <property type="match status" value="1"/>
</dbReference>
<evidence type="ECO:0000256" key="2">
    <source>
        <dbReference type="ARBA" id="ARBA00006785"/>
    </source>
</evidence>
<evidence type="ECO:0000313" key="9">
    <source>
        <dbReference type="EMBL" id="KAK8843153.1"/>
    </source>
</evidence>
<organism evidence="9 10">
    <name type="scientific">Tritrichomonas musculus</name>
    <dbReference type="NCBI Taxonomy" id="1915356"/>
    <lineage>
        <taxon>Eukaryota</taxon>
        <taxon>Metamonada</taxon>
        <taxon>Parabasalia</taxon>
        <taxon>Tritrichomonadida</taxon>
        <taxon>Tritrichomonadidae</taxon>
        <taxon>Tritrichomonas</taxon>
    </lineage>
</organism>
<evidence type="ECO:0000256" key="6">
    <source>
        <dbReference type="ARBA" id="ARBA00022840"/>
    </source>
</evidence>
<keyword evidence="3 7" id="KW-0808">Transferase</keyword>
<gene>
    <name evidence="9" type="ORF">M9Y10_025350</name>
</gene>
<dbReference type="EMBL" id="JAPFFF010000036">
    <property type="protein sequence ID" value="KAK8843153.1"/>
    <property type="molecule type" value="Genomic_DNA"/>
</dbReference>
<sequence>MISHPIESETPYTALVLNYKLPKFFPKLWNNAKTRICADGGANRIYQYSQDNNIEIIYPDFVVGDLDSLKPQIETYYRPMGTKFIKIFDQNQCDIEKSLSVIKQNGFKEPVVIFGALGGRFDHTISSLHSVLEFPELRTFFLDDENFLTWIFPKDKGIICHQKWTTKICGLLPICQPVEHISTKGLKWDVDASLKMGKFISSSNEIKEGVVNVEIETTNPILWQNQTKNYNDLPL</sequence>
<dbReference type="SUPFAM" id="SSF63999">
    <property type="entry name" value="Thiamin pyrophosphokinase, catalytic domain"/>
    <property type="match status" value="1"/>
</dbReference>
<comment type="similarity">
    <text evidence="2 7">Belongs to the thiamine pyrophosphokinase family.</text>
</comment>
<evidence type="ECO:0000256" key="1">
    <source>
        <dbReference type="ARBA" id="ARBA00005078"/>
    </source>
</evidence>
<dbReference type="InterPro" id="IPR036371">
    <property type="entry name" value="TPK_B1-bd_sf"/>
</dbReference>
<evidence type="ECO:0000313" key="10">
    <source>
        <dbReference type="Proteomes" id="UP001470230"/>
    </source>
</evidence>
<dbReference type="InterPro" id="IPR006282">
    <property type="entry name" value="Thi_PPkinase"/>
</dbReference>
<comment type="caution">
    <text evidence="9">The sequence shown here is derived from an EMBL/GenBank/DDBJ whole genome shotgun (WGS) entry which is preliminary data.</text>
</comment>
<keyword evidence="6 7" id="KW-0067">ATP-binding</keyword>
<dbReference type="GO" id="GO:0016301">
    <property type="term" value="F:kinase activity"/>
    <property type="evidence" value="ECO:0007669"/>
    <property type="project" value="UniProtKB-KW"/>
</dbReference>
<evidence type="ECO:0000256" key="5">
    <source>
        <dbReference type="ARBA" id="ARBA00022777"/>
    </source>
</evidence>
<keyword evidence="5 7" id="KW-0418">Kinase</keyword>
<dbReference type="InterPro" id="IPR007373">
    <property type="entry name" value="Thiamin_PyroPKinase_B1-bd"/>
</dbReference>
<dbReference type="Gene3D" id="3.40.50.10240">
    <property type="entry name" value="Thiamin pyrophosphokinase, catalytic domain"/>
    <property type="match status" value="1"/>
</dbReference>
<comment type="pathway">
    <text evidence="1 7">Cofactor biosynthesis; thiamine diphosphate biosynthesis; thiamine diphosphate from thiamine: step 1/1.</text>
</comment>
<dbReference type="InterPro" id="IPR036759">
    <property type="entry name" value="TPK_catalytic_sf"/>
</dbReference>
<accession>A0ABR2HBH4</accession>
<proteinExistence type="inferred from homology"/>
<evidence type="ECO:0000259" key="8">
    <source>
        <dbReference type="SMART" id="SM00983"/>
    </source>
</evidence>
<keyword evidence="10" id="KW-1185">Reference proteome</keyword>
<dbReference type="InterPro" id="IPR016966">
    <property type="entry name" value="Thiamin_pyrophosphokinase_euk"/>
</dbReference>
<dbReference type="SUPFAM" id="SSF63862">
    <property type="entry name" value="Thiamin pyrophosphokinase, substrate-binding domain"/>
    <property type="match status" value="1"/>
</dbReference>
<dbReference type="Pfam" id="PF04263">
    <property type="entry name" value="TPK_catalytic"/>
    <property type="match status" value="1"/>
</dbReference>
<dbReference type="Proteomes" id="UP001470230">
    <property type="component" value="Unassembled WGS sequence"/>
</dbReference>
<evidence type="ECO:0000256" key="4">
    <source>
        <dbReference type="ARBA" id="ARBA00022741"/>
    </source>
</evidence>